<feature type="compositionally biased region" description="Low complexity" evidence="1">
    <location>
        <begin position="207"/>
        <end position="229"/>
    </location>
</feature>
<dbReference type="PANTHER" id="PTHR43433:SF10">
    <property type="entry name" value="AB HYDROLASE-1 DOMAIN-CONTAINING PROTEIN"/>
    <property type="match status" value="1"/>
</dbReference>
<dbReference type="PANTHER" id="PTHR43433">
    <property type="entry name" value="HYDROLASE, ALPHA/BETA FOLD FAMILY PROTEIN"/>
    <property type="match status" value="1"/>
</dbReference>
<name>A0AA40DWB4_9PEZI</name>
<feature type="compositionally biased region" description="Basic and acidic residues" evidence="1">
    <location>
        <begin position="487"/>
        <end position="497"/>
    </location>
</feature>
<feature type="compositionally biased region" description="Basic and acidic residues" evidence="1">
    <location>
        <begin position="281"/>
        <end position="294"/>
    </location>
</feature>
<organism evidence="3 4">
    <name type="scientific">Lasiosphaeris hirsuta</name>
    <dbReference type="NCBI Taxonomy" id="260670"/>
    <lineage>
        <taxon>Eukaryota</taxon>
        <taxon>Fungi</taxon>
        <taxon>Dikarya</taxon>
        <taxon>Ascomycota</taxon>
        <taxon>Pezizomycotina</taxon>
        <taxon>Sordariomycetes</taxon>
        <taxon>Sordariomycetidae</taxon>
        <taxon>Sordariales</taxon>
        <taxon>Lasiosphaeriaceae</taxon>
        <taxon>Lasiosphaeris</taxon>
    </lineage>
</organism>
<protein>
    <recommendedName>
        <fullName evidence="2">AB hydrolase-1 domain-containing protein</fullName>
    </recommendedName>
</protein>
<feature type="compositionally biased region" description="Basic and acidic residues" evidence="1">
    <location>
        <begin position="16"/>
        <end position="33"/>
    </location>
</feature>
<feature type="region of interest" description="Disordered" evidence="1">
    <location>
        <begin position="320"/>
        <end position="572"/>
    </location>
</feature>
<dbReference type="InterPro" id="IPR029058">
    <property type="entry name" value="AB_hydrolase_fold"/>
</dbReference>
<dbReference type="Gene3D" id="3.40.50.1820">
    <property type="entry name" value="alpha/beta hydrolase"/>
    <property type="match status" value="1"/>
</dbReference>
<comment type="caution">
    <text evidence="3">The sequence shown here is derived from an EMBL/GenBank/DDBJ whole genome shotgun (WGS) entry which is preliminary data.</text>
</comment>
<feature type="compositionally biased region" description="Basic and acidic residues" evidence="1">
    <location>
        <begin position="389"/>
        <end position="420"/>
    </location>
</feature>
<feature type="compositionally biased region" description="Basic and acidic residues" evidence="1">
    <location>
        <begin position="782"/>
        <end position="811"/>
    </location>
</feature>
<feature type="compositionally biased region" description="Basic residues" evidence="1">
    <location>
        <begin position="772"/>
        <end position="781"/>
    </location>
</feature>
<proteinExistence type="predicted"/>
<dbReference type="SUPFAM" id="SSF53474">
    <property type="entry name" value="alpha/beta-Hydrolases"/>
    <property type="match status" value="1"/>
</dbReference>
<sequence>MEHSSSLPAFPPIPRRNRERERGRVRDQDRDLPPAHIPSRRHNAPHAISTVDANRDRDDSTDVFHDWTDQDRDRYVERYLRDSIPAAPASAAPGSPEVISSLITSLSAISRPLSNHFEGPSYLAPLDTRNLGASSAPTSPGHTSGSFGVDYGAYARPSRNYAREEDIPLDELAASAPVIRTSKPPSGFSPLTAPRSPKSPITRDASGLRSLLSRGSSSALSRPSSRGSLTSGADSIGKLSIERSTEPLSPGAEGSLRRRESHDSWGKKSGRNQRGLMYMSSKERLREKESEKRASIGAVGGTSHALASLNGSLTSRLDPLAAESVINEEPATDSPPRTQRPSWSVEPPSKNHNNGNGIPSPRPIPTRDSSLRKTGSGAKRSSARASRNSKRDSDGGANDTIHEIDEHSSSTRNSRGETARRRQLTTTKEQGLDPARLSADLPRNPASFSKPRPDIYSTSPSTPASAMFPDLDPADDGAPSPAVAQGRRRDRESSADARHRRRSGRMTPDHLGGYNSESGGIGLKVKRSSSRLKRLSGGTTPNTDRSSEHGIAVGTTQSDQPHIAYERPTSADSVDDAVESYLCSPRLSQKIRHPQTGRVISFSEVGDPSGSAVFCCVGMGLTRYITAFYDELALTLKLRLITPDRPGVGDSEPYAEGTATPLGWPDDVYAICQSLKITKFSILAHSAGAIYALATALRMPQHIRGRIHLLAPWIPPSQMSVFGASAQTPLPPTNAIPTSQRILRALPTPFLKAANSSFMTATSSSITSSLPKQKRAKREKKAAKEKEAKRPSHDALENKENGDHGHGDHAPNDLAETLAADENMDRIRPTGTNPTGPTGSQANSNGNGNGNGHRPNRSNSSQHGRRQSEKEELISAAAQLANSQLADRERQETYDNRLTHAIWQLATTGANPAVDLLVCLERRHTIGFRYVDITRPVVIHHGSRDTRVPVENVKWLGKTMRRCEVRVLEGEGHGLMASALVMGGVLMEVSREWEEWSRVTGATKREHERTRRGTIGTIGQAK</sequence>
<accession>A0AA40DWB4</accession>
<dbReference type="InterPro" id="IPR000073">
    <property type="entry name" value="AB_hydrolase_1"/>
</dbReference>
<evidence type="ECO:0000259" key="2">
    <source>
        <dbReference type="Pfam" id="PF00561"/>
    </source>
</evidence>
<feature type="region of interest" description="Disordered" evidence="1">
    <location>
        <begin position="825"/>
        <end position="872"/>
    </location>
</feature>
<feature type="compositionally biased region" description="Basic and acidic residues" evidence="1">
    <location>
        <begin position="255"/>
        <end position="266"/>
    </location>
</feature>
<feature type="compositionally biased region" description="Basic and acidic residues" evidence="1">
    <location>
        <begin position="1002"/>
        <end position="1011"/>
    </location>
</feature>
<dbReference type="InterPro" id="IPR050471">
    <property type="entry name" value="AB_hydrolase"/>
</dbReference>
<dbReference type="Pfam" id="PF00561">
    <property type="entry name" value="Abhydrolase_1"/>
    <property type="match status" value="1"/>
</dbReference>
<dbReference type="EMBL" id="JAUKUA010000004">
    <property type="protein sequence ID" value="KAK0715461.1"/>
    <property type="molecule type" value="Genomic_DNA"/>
</dbReference>
<evidence type="ECO:0000313" key="3">
    <source>
        <dbReference type="EMBL" id="KAK0715461.1"/>
    </source>
</evidence>
<feature type="compositionally biased region" description="Basic and acidic residues" evidence="1">
    <location>
        <begin position="53"/>
        <end position="68"/>
    </location>
</feature>
<gene>
    <name evidence="3" type="ORF">B0H67DRAFT_489031</name>
</gene>
<feature type="compositionally biased region" description="Basic residues" evidence="1">
    <location>
        <begin position="524"/>
        <end position="534"/>
    </location>
</feature>
<feature type="region of interest" description="Disordered" evidence="1">
    <location>
        <begin position="175"/>
        <end position="302"/>
    </location>
</feature>
<reference evidence="3" key="1">
    <citation type="submission" date="2023-06" db="EMBL/GenBank/DDBJ databases">
        <title>Genome-scale phylogeny and comparative genomics of the fungal order Sordariales.</title>
        <authorList>
            <consortium name="Lawrence Berkeley National Laboratory"/>
            <person name="Hensen N."/>
            <person name="Bonometti L."/>
            <person name="Westerberg I."/>
            <person name="Brannstrom I.O."/>
            <person name="Guillou S."/>
            <person name="Cros-Aarteil S."/>
            <person name="Calhoun S."/>
            <person name="Haridas S."/>
            <person name="Kuo A."/>
            <person name="Mondo S."/>
            <person name="Pangilinan J."/>
            <person name="Riley R."/>
            <person name="Labutti K."/>
            <person name="Andreopoulos B."/>
            <person name="Lipzen A."/>
            <person name="Chen C."/>
            <person name="Yanf M."/>
            <person name="Daum C."/>
            <person name="Ng V."/>
            <person name="Clum A."/>
            <person name="Steindorff A."/>
            <person name="Ohm R."/>
            <person name="Martin F."/>
            <person name="Silar P."/>
            <person name="Natvig D."/>
            <person name="Lalanne C."/>
            <person name="Gautier V."/>
            <person name="Ament-Velasquez S.L."/>
            <person name="Kruys A."/>
            <person name="Hutchinson M.I."/>
            <person name="Powell A.J."/>
            <person name="Barry K."/>
            <person name="Miller A.N."/>
            <person name="Grigoriev I.V."/>
            <person name="Debuchy R."/>
            <person name="Gladieux P."/>
            <person name="Thoren M.H."/>
            <person name="Johannesson H."/>
        </authorList>
    </citation>
    <scope>NUCLEOTIDE SEQUENCE</scope>
    <source>
        <strain evidence="3">SMH4607-1</strain>
    </source>
</reference>
<feature type="domain" description="AB hydrolase-1" evidence="2">
    <location>
        <begin position="637"/>
        <end position="719"/>
    </location>
</feature>
<keyword evidence="4" id="KW-1185">Reference proteome</keyword>
<evidence type="ECO:0000256" key="1">
    <source>
        <dbReference type="SAM" id="MobiDB-lite"/>
    </source>
</evidence>
<dbReference type="AlphaFoldDB" id="A0AA40DWB4"/>
<dbReference type="Proteomes" id="UP001172102">
    <property type="component" value="Unassembled WGS sequence"/>
</dbReference>
<feature type="compositionally biased region" description="Low complexity" evidence="1">
    <location>
        <begin position="375"/>
        <end position="386"/>
    </location>
</feature>
<feature type="compositionally biased region" description="Low complexity" evidence="1">
    <location>
        <begin position="829"/>
        <end position="846"/>
    </location>
</feature>
<feature type="region of interest" description="Disordered" evidence="1">
    <location>
        <begin position="1002"/>
        <end position="1022"/>
    </location>
</feature>
<feature type="region of interest" description="Disordered" evidence="1">
    <location>
        <begin position="1"/>
        <end position="68"/>
    </location>
</feature>
<feature type="compositionally biased region" description="Polar residues" evidence="1">
    <location>
        <begin position="761"/>
        <end position="771"/>
    </location>
</feature>
<evidence type="ECO:0000313" key="4">
    <source>
        <dbReference type="Proteomes" id="UP001172102"/>
    </source>
</evidence>
<feature type="region of interest" description="Disordered" evidence="1">
    <location>
        <begin position="761"/>
        <end position="812"/>
    </location>
</feature>